<feature type="non-terminal residue" evidence="1">
    <location>
        <position position="1"/>
    </location>
</feature>
<sequence length="60" mass="6963">DIDKYIRRIDKLESDGTNVVRWKQWTSKAICHMTGIPSYWDGEKPNLDSAYEMAVDQCAL</sequence>
<keyword evidence="2" id="KW-1185">Reference proteome</keyword>
<dbReference type="Proteomes" id="UP000886653">
    <property type="component" value="Unassembled WGS sequence"/>
</dbReference>
<proteinExistence type="predicted"/>
<evidence type="ECO:0000313" key="1">
    <source>
        <dbReference type="EMBL" id="KAG0141270.1"/>
    </source>
</evidence>
<name>A0A9P6N7G9_9BASI</name>
<organism evidence="1 2">
    <name type="scientific">Cronartium quercuum f. sp. fusiforme G11</name>
    <dbReference type="NCBI Taxonomy" id="708437"/>
    <lineage>
        <taxon>Eukaryota</taxon>
        <taxon>Fungi</taxon>
        <taxon>Dikarya</taxon>
        <taxon>Basidiomycota</taxon>
        <taxon>Pucciniomycotina</taxon>
        <taxon>Pucciniomycetes</taxon>
        <taxon>Pucciniales</taxon>
        <taxon>Coleosporiaceae</taxon>
        <taxon>Cronartium</taxon>
    </lineage>
</organism>
<reference evidence="1" key="1">
    <citation type="submission" date="2013-11" db="EMBL/GenBank/DDBJ databases">
        <title>Genome sequence of the fusiform rust pathogen reveals effectors for host alternation and coevolution with pine.</title>
        <authorList>
            <consortium name="DOE Joint Genome Institute"/>
            <person name="Smith K."/>
            <person name="Pendleton A."/>
            <person name="Kubisiak T."/>
            <person name="Anderson C."/>
            <person name="Salamov A."/>
            <person name="Aerts A."/>
            <person name="Riley R."/>
            <person name="Clum A."/>
            <person name="Lindquist E."/>
            <person name="Ence D."/>
            <person name="Campbell M."/>
            <person name="Kronenberg Z."/>
            <person name="Feau N."/>
            <person name="Dhillon B."/>
            <person name="Hamelin R."/>
            <person name="Burleigh J."/>
            <person name="Smith J."/>
            <person name="Yandell M."/>
            <person name="Nelson C."/>
            <person name="Grigoriev I."/>
            <person name="Davis J."/>
        </authorList>
    </citation>
    <scope>NUCLEOTIDE SEQUENCE</scope>
    <source>
        <strain evidence="1">G11</strain>
    </source>
</reference>
<accession>A0A9P6N7G9</accession>
<dbReference type="AlphaFoldDB" id="A0A9P6N7G9"/>
<evidence type="ECO:0000313" key="2">
    <source>
        <dbReference type="Proteomes" id="UP000886653"/>
    </source>
</evidence>
<comment type="caution">
    <text evidence="1">The sequence shown here is derived from an EMBL/GenBank/DDBJ whole genome shotgun (WGS) entry which is preliminary data.</text>
</comment>
<protein>
    <submittedName>
        <fullName evidence="1">Uncharacterized protein</fullName>
    </submittedName>
</protein>
<gene>
    <name evidence="1" type="ORF">CROQUDRAFT_51985</name>
</gene>
<dbReference type="EMBL" id="MU167394">
    <property type="protein sequence ID" value="KAG0141270.1"/>
    <property type="molecule type" value="Genomic_DNA"/>
</dbReference>